<accession>T1HI37</accession>
<sequence length="295" mass="34304">MNIGWLASEQNVVQLECRKTSSCTIRLHGGTISSWRVNEREQIFVSQTTKYNWTSPINGGIYVVFPQFKTPKGYDNDFTKMLPWTLISGPDVVEGGDMEAEIQLKSDVYCMSRFKHPFSITTYIRLMESELFVLTEIHNPADDFFKFNFSIRAFLKVPLKHSLIEGLNGVNFLDIINNTYGKVVGHFKTSEKLEVLFRRKRCNHVHLVRGHKFTHVLRIRNINLPSMVIWNEEANNQPREFFIAANERRQMMCYEPSFVKPMTLKPHSAIRTGLYFSLVEVAKEKETKENDVNKK</sequence>
<dbReference type="GO" id="GO:0030246">
    <property type="term" value="F:carbohydrate binding"/>
    <property type="evidence" value="ECO:0007669"/>
    <property type="project" value="InterPro"/>
</dbReference>
<dbReference type="InParanoid" id="T1HI37"/>
<proteinExistence type="predicted"/>
<evidence type="ECO:0000313" key="1">
    <source>
        <dbReference type="EnsemblMetazoa" id="RPRC003710-PA"/>
    </source>
</evidence>
<dbReference type="VEuPathDB" id="VectorBase:RPRC003710"/>
<dbReference type="PANTHER" id="PTHR11122">
    <property type="entry name" value="APOSPORY-ASSOCIATED PROTEIN C-RELATED"/>
    <property type="match status" value="1"/>
</dbReference>
<reference evidence="1" key="1">
    <citation type="submission" date="2015-05" db="UniProtKB">
        <authorList>
            <consortium name="EnsemblMetazoa"/>
        </authorList>
    </citation>
    <scope>IDENTIFICATION</scope>
</reference>
<protein>
    <submittedName>
        <fullName evidence="1">Uncharacterized protein</fullName>
    </submittedName>
</protein>
<dbReference type="STRING" id="13249.T1HI37"/>
<dbReference type="PANTHER" id="PTHR11122:SF13">
    <property type="entry name" value="GLUCOSE-6-PHOSPHATE 1-EPIMERASE"/>
    <property type="match status" value="1"/>
</dbReference>
<dbReference type="SUPFAM" id="SSF74650">
    <property type="entry name" value="Galactose mutarotase-like"/>
    <property type="match status" value="1"/>
</dbReference>
<dbReference type="AlphaFoldDB" id="T1HI37"/>
<dbReference type="EnsemblMetazoa" id="RPRC003710-RA">
    <property type="protein sequence ID" value="RPRC003710-PA"/>
    <property type="gene ID" value="RPRC003710"/>
</dbReference>
<dbReference type="EMBL" id="ACPB03000907">
    <property type="status" value="NOT_ANNOTATED_CDS"/>
    <property type="molecule type" value="Genomic_DNA"/>
</dbReference>
<dbReference type="UniPathway" id="UPA00214"/>
<dbReference type="InterPro" id="IPR011013">
    <property type="entry name" value="Gal_mutarotase_sf_dom"/>
</dbReference>
<dbReference type="GO" id="GO:0006012">
    <property type="term" value="P:galactose metabolic process"/>
    <property type="evidence" value="ECO:0007669"/>
    <property type="project" value="UniProtKB-UniPathway"/>
</dbReference>
<dbReference type="GeneID" id="141448791"/>
<dbReference type="eggNOG" id="KOG1594">
    <property type="taxonomic scope" value="Eukaryota"/>
</dbReference>
<keyword evidence="2" id="KW-1185">Reference proteome</keyword>
<name>T1HI37_RHOPR</name>
<evidence type="ECO:0000313" key="2">
    <source>
        <dbReference type="Proteomes" id="UP000015103"/>
    </source>
</evidence>
<dbReference type="GO" id="GO:0047938">
    <property type="term" value="F:glucose-6-phosphate 1-epimerase activity"/>
    <property type="evidence" value="ECO:0007669"/>
    <property type="project" value="TreeGrafter"/>
</dbReference>
<dbReference type="InterPro" id="IPR014718">
    <property type="entry name" value="GH-type_carb-bd"/>
</dbReference>
<dbReference type="Gene3D" id="2.70.98.10">
    <property type="match status" value="1"/>
</dbReference>
<dbReference type="RefSeq" id="XP_073973544.1">
    <property type="nucleotide sequence ID" value="XM_074117443.1"/>
</dbReference>
<dbReference type="HOGENOM" id="CLU_944327_0_0_1"/>
<organism evidence="1 2">
    <name type="scientific">Rhodnius prolixus</name>
    <name type="common">Triatomid bug</name>
    <dbReference type="NCBI Taxonomy" id="13249"/>
    <lineage>
        <taxon>Eukaryota</taxon>
        <taxon>Metazoa</taxon>
        <taxon>Ecdysozoa</taxon>
        <taxon>Arthropoda</taxon>
        <taxon>Hexapoda</taxon>
        <taxon>Insecta</taxon>
        <taxon>Pterygota</taxon>
        <taxon>Neoptera</taxon>
        <taxon>Paraneoptera</taxon>
        <taxon>Hemiptera</taxon>
        <taxon>Heteroptera</taxon>
        <taxon>Panheteroptera</taxon>
        <taxon>Cimicomorpha</taxon>
        <taxon>Reduviidae</taxon>
        <taxon>Triatominae</taxon>
        <taxon>Rhodnius</taxon>
    </lineage>
</organism>
<dbReference type="GO" id="GO:0005737">
    <property type="term" value="C:cytoplasm"/>
    <property type="evidence" value="ECO:0007669"/>
    <property type="project" value="TreeGrafter"/>
</dbReference>
<dbReference type="Proteomes" id="UP000015103">
    <property type="component" value="Unassembled WGS sequence"/>
</dbReference>